<dbReference type="eggNOG" id="COG0489">
    <property type="taxonomic scope" value="Bacteria"/>
</dbReference>
<dbReference type="EMBL" id="ADVG01000002">
    <property type="protein sequence ID" value="EFH86749.1"/>
    <property type="molecule type" value="Genomic_DNA"/>
</dbReference>
<feature type="compositionally biased region" description="Basic and acidic residues" evidence="3">
    <location>
        <begin position="38"/>
        <end position="49"/>
    </location>
</feature>
<keyword evidence="5" id="KW-1185">Reference proteome</keyword>
<dbReference type="Proteomes" id="UP000004508">
    <property type="component" value="Unassembled WGS sequence"/>
</dbReference>
<feature type="compositionally biased region" description="Polar residues" evidence="3">
    <location>
        <begin position="1"/>
        <end position="12"/>
    </location>
</feature>
<gene>
    <name evidence="4" type="ORF">Krac_8062</name>
</gene>
<keyword evidence="2" id="KW-0067">ATP-binding</keyword>
<evidence type="ECO:0000256" key="1">
    <source>
        <dbReference type="ARBA" id="ARBA00022741"/>
    </source>
</evidence>
<dbReference type="SUPFAM" id="SSF52540">
    <property type="entry name" value="P-loop containing nucleoside triphosphate hydrolases"/>
    <property type="match status" value="1"/>
</dbReference>
<dbReference type="Gene3D" id="3.40.50.300">
    <property type="entry name" value="P-loop containing nucleotide triphosphate hydrolases"/>
    <property type="match status" value="1"/>
</dbReference>
<dbReference type="InterPro" id="IPR005702">
    <property type="entry name" value="Wzc-like_C"/>
</dbReference>
<comment type="caution">
    <text evidence="4">The sequence shown here is derived from an EMBL/GenBank/DDBJ whole genome shotgun (WGS) entry which is preliminary data.</text>
</comment>
<feature type="compositionally biased region" description="Basic and acidic residues" evidence="3">
    <location>
        <begin position="13"/>
        <end position="22"/>
    </location>
</feature>
<evidence type="ECO:0000256" key="2">
    <source>
        <dbReference type="ARBA" id="ARBA00022840"/>
    </source>
</evidence>
<dbReference type="InterPro" id="IPR027417">
    <property type="entry name" value="P-loop_NTPase"/>
</dbReference>
<dbReference type="CDD" id="cd05387">
    <property type="entry name" value="BY-kinase"/>
    <property type="match status" value="1"/>
</dbReference>
<dbReference type="PANTHER" id="PTHR32309">
    <property type="entry name" value="TYROSINE-PROTEIN KINASE"/>
    <property type="match status" value="1"/>
</dbReference>
<dbReference type="AlphaFoldDB" id="D6TLU9"/>
<proteinExistence type="predicted"/>
<dbReference type="InterPro" id="IPR050445">
    <property type="entry name" value="Bact_polysacc_biosynth/exp"/>
</dbReference>
<dbReference type="InParanoid" id="D6TLU9"/>
<sequence length="287" mass="32275">MEMQNVEQGSSNKPEREQKFLEDVDHLKTEKLIVVDARKEGARTEEKHVTPKQLSARPAKAPAQSNLSKRALAEQRREIANLHMLKERCRQLCLSLFFRRDTTVSSIGFTSSIPGEGKSYLASMTALALAQDIHVPVTLVECNWEHPSLHEVFECAPTPGLAEWLRGECDEHEMRRHITQNLTVIPAGRGSQDAVRLLQQMRKDDLKSLFSALGEQYFILDLPPVVSTGYGALAASLADTLFMVVRSGVTTDRMIAETCEQLKDVSLQGIIMNQEQSHVPNWIRQLM</sequence>
<dbReference type="STRING" id="485913.Krac_8062"/>
<reference evidence="4 5" key="1">
    <citation type="journal article" date="2011" name="Stand. Genomic Sci.">
        <title>Non-contiguous finished genome sequence and contextual data of the filamentous soil bacterium Ktedonobacter racemifer type strain (SOSP1-21).</title>
        <authorList>
            <person name="Chang Y.J."/>
            <person name="Land M."/>
            <person name="Hauser L."/>
            <person name="Chertkov O."/>
            <person name="Del Rio T.G."/>
            <person name="Nolan M."/>
            <person name="Copeland A."/>
            <person name="Tice H."/>
            <person name="Cheng J.F."/>
            <person name="Lucas S."/>
            <person name="Han C."/>
            <person name="Goodwin L."/>
            <person name="Pitluck S."/>
            <person name="Ivanova N."/>
            <person name="Ovchinikova G."/>
            <person name="Pati A."/>
            <person name="Chen A."/>
            <person name="Palaniappan K."/>
            <person name="Mavromatis K."/>
            <person name="Liolios K."/>
            <person name="Brettin T."/>
            <person name="Fiebig A."/>
            <person name="Rohde M."/>
            <person name="Abt B."/>
            <person name="Goker M."/>
            <person name="Detter J.C."/>
            <person name="Woyke T."/>
            <person name="Bristow J."/>
            <person name="Eisen J.A."/>
            <person name="Markowitz V."/>
            <person name="Hugenholtz P."/>
            <person name="Kyrpides N.C."/>
            <person name="Klenk H.P."/>
            <person name="Lapidus A."/>
        </authorList>
    </citation>
    <scope>NUCLEOTIDE SEQUENCE [LARGE SCALE GENOMIC DNA]</scope>
    <source>
        <strain evidence="5">DSM 44963</strain>
    </source>
</reference>
<name>D6TLU9_KTERA</name>
<evidence type="ECO:0000256" key="3">
    <source>
        <dbReference type="SAM" id="MobiDB-lite"/>
    </source>
</evidence>
<feature type="region of interest" description="Disordered" evidence="3">
    <location>
        <begin position="38"/>
        <end position="67"/>
    </location>
</feature>
<protein>
    <submittedName>
        <fullName evidence="4">ATPase involved in chromosome partitioning</fullName>
    </submittedName>
</protein>
<organism evidence="4 5">
    <name type="scientific">Ktedonobacter racemifer DSM 44963</name>
    <dbReference type="NCBI Taxonomy" id="485913"/>
    <lineage>
        <taxon>Bacteria</taxon>
        <taxon>Bacillati</taxon>
        <taxon>Chloroflexota</taxon>
        <taxon>Ktedonobacteria</taxon>
        <taxon>Ktedonobacterales</taxon>
        <taxon>Ktedonobacteraceae</taxon>
        <taxon>Ktedonobacter</taxon>
    </lineage>
</organism>
<dbReference type="FunCoup" id="D6TLU9">
    <property type="interactions" value="9"/>
</dbReference>
<evidence type="ECO:0000313" key="4">
    <source>
        <dbReference type="EMBL" id="EFH86749.1"/>
    </source>
</evidence>
<accession>D6TLU9</accession>
<dbReference type="PANTHER" id="PTHR32309:SF31">
    <property type="entry name" value="CAPSULAR EXOPOLYSACCHARIDE FAMILY"/>
    <property type="match status" value="1"/>
</dbReference>
<keyword evidence="1" id="KW-0547">Nucleotide-binding</keyword>
<evidence type="ECO:0000313" key="5">
    <source>
        <dbReference type="Proteomes" id="UP000004508"/>
    </source>
</evidence>
<feature type="region of interest" description="Disordered" evidence="3">
    <location>
        <begin position="1"/>
        <end position="22"/>
    </location>
</feature>